<dbReference type="STRING" id="983965.A0A2T4BR50"/>
<evidence type="ECO:0000313" key="2">
    <source>
        <dbReference type="Proteomes" id="UP000240760"/>
    </source>
</evidence>
<dbReference type="Proteomes" id="UP000240760">
    <property type="component" value="Unassembled WGS sequence"/>
</dbReference>
<reference evidence="1 2" key="1">
    <citation type="submission" date="2016-07" db="EMBL/GenBank/DDBJ databases">
        <title>Multiple horizontal gene transfer events from other fungi enriched the ability of initially mycotrophic Trichoderma (Ascomycota) to feed on dead plant biomass.</title>
        <authorList>
            <consortium name="DOE Joint Genome Institute"/>
            <person name="Aerts A."/>
            <person name="Atanasova L."/>
            <person name="Chenthamara K."/>
            <person name="Zhang J."/>
            <person name="Grujic M."/>
            <person name="Henrissat B."/>
            <person name="Kuo A."/>
            <person name="Salamov A."/>
            <person name="Lipzen A."/>
            <person name="Labutti K."/>
            <person name="Barry K."/>
            <person name="Miao Y."/>
            <person name="Rahimi M.J."/>
            <person name="Shen Q."/>
            <person name="Grigoriev I.V."/>
            <person name="Kubicek C.P."/>
            <person name="Druzhinina I.S."/>
        </authorList>
    </citation>
    <scope>NUCLEOTIDE SEQUENCE [LARGE SCALE GENOMIC DNA]</scope>
    <source>
        <strain evidence="1 2">ATCC 18648</strain>
    </source>
</reference>
<keyword evidence="2" id="KW-1185">Reference proteome</keyword>
<proteinExistence type="predicted"/>
<evidence type="ECO:0000313" key="1">
    <source>
        <dbReference type="EMBL" id="PTB71779.1"/>
    </source>
</evidence>
<dbReference type="EMBL" id="KZ679146">
    <property type="protein sequence ID" value="PTB71779.1"/>
    <property type="molecule type" value="Genomic_DNA"/>
</dbReference>
<protein>
    <submittedName>
        <fullName evidence="1">Uncharacterized protein</fullName>
    </submittedName>
</protein>
<sequence length="146" mass="16738">MNTRHRNLMADLDAFATSCNIGVVQRKGLTTPLSSGRVQKHTKNYARIPSGSSILPAHFPTEMGIMTTTWNLSSSVRGAYLCRLNDESSEVPAVEWYSHRIFDWNLFPWMEEGTYFTTRKEWRSVTGPWCISKEVDSPNRWTFSLS</sequence>
<organism evidence="1 2">
    <name type="scientific">Trichoderma longibrachiatum ATCC 18648</name>
    <dbReference type="NCBI Taxonomy" id="983965"/>
    <lineage>
        <taxon>Eukaryota</taxon>
        <taxon>Fungi</taxon>
        <taxon>Dikarya</taxon>
        <taxon>Ascomycota</taxon>
        <taxon>Pezizomycotina</taxon>
        <taxon>Sordariomycetes</taxon>
        <taxon>Hypocreomycetidae</taxon>
        <taxon>Hypocreales</taxon>
        <taxon>Hypocreaceae</taxon>
        <taxon>Trichoderma</taxon>
    </lineage>
</organism>
<dbReference type="AlphaFoldDB" id="A0A2T4BR50"/>
<name>A0A2T4BR50_TRILO</name>
<gene>
    <name evidence="1" type="ORF">M440DRAFT_1141857</name>
</gene>
<accession>A0A2T4BR50</accession>